<accession>A0ABV7EMK5</accession>
<keyword evidence="2" id="KW-0969">Cilium</keyword>
<reference evidence="3" key="1">
    <citation type="journal article" date="2019" name="Int. J. Syst. Evol. Microbiol.">
        <title>The Global Catalogue of Microorganisms (GCM) 10K type strain sequencing project: providing services to taxonomists for standard genome sequencing and annotation.</title>
        <authorList>
            <consortium name="The Broad Institute Genomics Platform"/>
            <consortium name="The Broad Institute Genome Sequencing Center for Infectious Disease"/>
            <person name="Wu L."/>
            <person name="Ma J."/>
        </authorList>
    </citation>
    <scope>NUCLEOTIDE SEQUENCE [LARGE SCALE GENOMIC DNA]</scope>
    <source>
        <strain evidence="3">KCTC 52640</strain>
    </source>
</reference>
<dbReference type="SMART" id="SM00858">
    <property type="entry name" value="SAF"/>
    <property type="match status" value="1"/>
</dbReference>
<dbReference type="Proteomes" id="UP001595462">
    <property type="component" value="Unassembled WGS sequence"/>
</dbReference>
<evidence type="ECO:0000313" key="3">
    <source>
        <dbReference type="Proteomes" id="UP001595462"/>
    </source>
</evidence>
<evidence type="ECO:0000313" key="2">
    <source>
        <dbReference type="EMBL" id="MFC3103959.1"/>
    </source>
</evidence>
<gene>
    <name evidence="2" type="ORF">ACFOSU_08645</name>
</gene>
<evidence type="ECO:0000259" key="1">
    <source>
        <dbReference type="SMART" id="SM00858"/>
    </source>
</evidence>
<keyword evidence="3" id="KW-1185">Reference proteome</keyword>
<protein>
    <submittedName>
        <fullName evidence="2">Flagellar biosynthesis protein FlgA</fullName>
    </submittedName>
</protein>
<dbReference type="EMBL" id="JBHRSS010000003">
    <property type="protein sequence ID" value="MFC3103959.1"/>
    <property type="molecule type" value="Genomic_DNA"/>
</dbReference>
<name>A0ABV7EMK5_9GAMM</name>
<dbReference type="Gene3D" id="2.30.130.110">
    <property type="match status" value="1"/>
</dbReference>
<proteinExistence type="predicted"/>
<sequence>METHFLVHNKVDKVGVVVVEGIKAGQKLSGWLMENDDTIELQANHDIPIGHKIALDDIADEDTIIEYENDIGRAVAAITKGDHVHVHNIKTKRW</sequence>
<feature type="domain" description="SAF" evidence="1">
    <location>
        <begin position="13"/>
        <end position="90"/>
    </location>
</feature>
<comment type="caution">
    <text evidence="2">The sequence shown here is derived from an EMBL/GenBank/DDBJ whole genome shotgun (WGS) entry which is preliminary data.</text>
</comment>
<dbReference type="InterPro" id="IPR013974">
    <property type="entry name" value="SAF"/>
</dbReference>
<organism evidence="2 3">
    <name type="scientific">Salinisphaera aquimarina</name>
    <dbReference type="NCBI Taxonomy" id="2094031"/>
    <lineage>
        <taxon>Bacteria</taxon>
        <taxon>Pseudomonadati</taxon>
        <taxon>Pseudomonadota</taxon>
        <taxon>Gammaproteobacteria</taxon>
        <taxon>Salinisphaerales</taxon>
        <taxon>Salinisphaeraceae</taxon>
        <taxon>Salinisphaera</taxon>
    </lineage>
</organism>
<dbReference type="RefSeq" id="WP_380688484.1">
    <property type="nucleotide sequence ID" value="NZ_JBHRSS010000003.1"/>
</dbReference>
<keyword evidence="2" id="KW-0966">Cell projection</keyword>
<keyword evidence="2" id="KW-0282">Flagellum</keyword>